<protein>
    <submittedName>
        <fullName evidence="1">Uncharacterized protein</fullName>
    </submittedName>
</protein>
<dbReference type="EMBL" id="AYSA01000138">
    <property type="protein sequence ID" value="ESZ96387.1"/>
    <property type="molecule type" value="Genomic_DNA"/>
</dbReference>
<dbReference type="OrthoDB" id="3545889at2759"/>
<keyword evidence="2" id="KW-1185">Reference proteome</keyword>
<reference evidence="1 2" key="1">
    <citation type="journal article" date="2014" name="Genome Announc.">
        <title>Draft genome sequence of Sclerotinia borealis, a psychrophilic plant pathogenic fungus.</title>
        <authorList>
            <person name="Mardanov A.V."/>
            <person name="Beletsky A.V."/>
            <person name="Kadnikov V.V."/>
            <person name="Ignatov A.N."/>
            <person name="Ravin N.V."/>
        </authorList>
    </citation>
    <scope>NUCLEOTIDE SEQUENCE [LARGE SCALE GENOMIC DNA]</scope>
    <source>
        <strain evidence="2">F-4157</strain>
    </source>
</reference>
<accession>W9CI11</accession>
<organism evidence="1 2">
    <name type="scientific">Sclerotinia borealis (strain F-4128)</name>
    <dbReference type="NCBI Taxonomy" id="1432307"/>
    <lineage>
        <taxon>Eukaryota</taxon>
        <taxon>Fungi</taxon>
        <taxon>Dikarya</taxon>
        <taxon>Ascomycota</taxon>
        <taxon>Pezizomycotina</taxon>
        <taxon>Leotiomycetes</taxon>
        <taxon>Helotiales</taxon>
        <taxon>Sclerotiniaceae</taxon>
        <taxon>Sclerotinia</taxon>
    </lineage>
</organism>
<gene>
    <name evidence="1" type="ORF">SBOR_3219</name>
</gene>
<sequence>MSALSSCAHVWIQQSQLGELPPLYLSSRSSESKLKHMEHQWDQVIQQSRDMHGAEALDMIMLQEELEKGMSKEKRIAVQNSVISVKDAERRAVLTQGPLGCKMADSVRTEWNRPSWHEKTLNVPFYSDLF</sequence>
<evidence type="ECO:0000313" key="1">
    <source>
        <dbReference type="EMBL" id="ESZ96387.1"/>
    </source>
</evidence>
<comment type="caution">
    <text evidence="1">The sequence shown here is derived from an EMBL/GenBank/DDBJ whole genome shotgun (WGS) entry which is preliminary data.</text>
</comment>
<name>W9CI11_SCLBF</name>
<dbReference type="HOGENOM" id="CLU_1939370_0_0_1"/>
<evidence type="ECO:0000313" key="2">
    <source>
        <dbReference type="Proteomes" id="UP000019487"/>
    </source>
</evidence>
<dbReference type="AlphaFoldDB" id="W9CI11"/>
<dbReference type="Proteomes" id="UP000019487">
    <property type="component" value="Unassembled WGS sequence"/>
</dbReference>
<proteinExistence type="predicted"/>